<evidence type="ECO:0000313" key="4">
    <source>
        <dbReference type="Proteomes" id="UP000570361"/>
    </source>
</evidence>
<dbReference type="Pfam" id="PF07532">
    <property type="entry name" value="Big_4"/>
    <property type="match status" value="3"/>
</dbReference>
<dbReference type="Pfam" id="PF22633">
    <property type="entry name" value="F5_F8_type_C_2"/>
    <property type="match status" value="1"/>
</dbReference>
<dbReference type="InterPro" id="IPR008965">
    <property type="entry name" value="CBM2/CBM3_carb-bd_dom_sf"/>
</dbReference>
<dbReference type="Pfam" id="PF22422">
    <property type="entry name" value="MGH1-like_GH"/>
    <property type="match status" value="1"/>
</dbReference>
<dbReference type="Gene3D" id="2.60.120.260">
    <property type="entry name" value="Galactose-binding domain-like"/>
    <property type="match status" value="2"/>
</dbReference>
<dbReference type="InterPro" id="IPR000421">
    <property type="entry name" value="FA58C"/>
</dbReference>
<dbReference type="PROSITE" id="PS50022">
    <property type="entry name" value="FA58C_3"/>
    <property type="match status" value="1"/>
</dbReference>
<dbReference type="InterPro" id="IPR054491">
    <property type="entry name" value="MGH1-like_GH"/>
</dbReference>
<organism evidence="3 4">
    <name type="scientific">Paenibacillus phyllosphaerae</name>
    <dbReference type="NCBI Taxonomy" id="274593"/>
    <lineage>
        <taxon>Bacteria</taxon>
        <taxon>Bacillati</taxon>
        <taxon>Bacillota</taxon>
        <taxon>Bacilli</taxon>
        <taxon>Bacillales</taxon>
        <taxon>Paenibacillaceae</taxon>
        <taxon>Paenibacillus</taxon>
    </lineage>
</organism>
<dbReference type="Gene3D" id="2.60.40.680">
    <property type="match status" value="1"/>
</dbReference>
<keyword evidence="4" id="KW-1185">Reference proteome</keyword>
<dbReference type="Gene3D" id="1.20.1270.90">
    <property type="entry name" value="AF1782-like"/>
    <property type="match status" value="1"/>
</dbReference>
<accession>A0A7W5B4C4</accession>
<dbReference type="SUPFAM" id="SSF49785">
    <property type="entry name" value="Galactose-binding domain-like"/>
    <property type="match status" value="1"/>
</dbReference>
<dbReference type="SUPFAM" id="SSF63446">
    <property type="entry name" value="Type I dockerin domain"/>
    <property type="match status" value="1"/>
</dbReference>
<dbReference type="InterPro" id="IPR022409">
    <property type="entry name" value="PKD/Chitinase_dom"/>
</dbReference>
<evidence type="ECO:0000259" key="2">
    <source>
        <dbReference type="PROSITE" id="PS51766"/>
    </source>
</evidence>
<evidence type="ECO:0000259" key="1">
    <source>
        <dbReference type="PROSITE" id="PS50022"/>
    </source>
</evidence>
<dbReference type="RefSeq" id="WP_183604222.1">
    <property type="nucleotide sequence ID" value="NZ_JACHXK010000027.1"/>
</dbReference>
<dbReference type="Pfam" id="PF00404">
    <property type="entry name" value="Dockerin_1"/>
    <property type="match status" value="1"/>
</dbReference>
<dbReference type="InterPro" id="IPR011081">
    <property type="entry name" value="Big_4"/>
</dbReference>
<dbReference type="GO" id="GO:0004553">
    <property type="term" value="F:hydrolase activity, hydrolyzing O-glycosyl compounds"/>
    <property type="evidence" value="ECO:0007669"/>
    <property type="project" value="InterPro"/>
</dbReference>
<dbReference type="InterPro" id="IPR018247">
    <property type="entry name" value="EF_Hand_1_Ca_BS"/>
</dbReference>
<dbReference type="GO" id="GO:0000272">
    <property type="term" value="P:polysaccharide catabolic process"/>
    <property type="evidence" value="ECO:0007669"/>
    <property type="project" value="InterPro"/>
</dbReference>
<dbReference type="InterPro" id="IPR012341">
    <property type="entry name" value="6hp_glycosidase-like_sf"/>
</dbReference>
<dbReference type="Pfam" id="PF00963">
    <property type="entry name" value="Cohesin"/>
    <property type="match status" value="1"/>
</dbReference>
<dbReference type="InterPro" id="IPR036439">
    <property type="entry name" value="Dockerin_dom_sf"/>
</dbReference>
<dbReference type="InterPro" id="IPR002102">
    <property type="entry name" value="Cohesin_dom"/>
</dbReference>
<sequence length="1736" mass="187250">MSSASQRKKGKSAKRTVSTVIASVIALGSLPIYASAANNPGMPVFISSGNVIPAEPAAYDPGRSMMQAMYEAEKDGTDFWMDRLLARPGNDPAREARGVDLMTRGRALYMKEHTPGTLGFAGRTAYQDVLGGSAYTVSFSSGNLTEDVAKRVQMPSHWRSEHNGGGLRVAQQKFITDNNAAVTLLSITNTSDQPKTVTMTVTPSYVTGAEGNELTGVINSPRNLTKLYTRIGGIGLAPDGLKLTRTLTIGAGEAVDANVVMGFTAKEIPQSAEDYERFTAYTNSEAFAKQTQEYNKWWADNVPYIDVPDENIKKIAYYRWWLNRFNYLDANIPGNDFQFPTSIEGVLGYNNAIVLTQPMHIQDLQYFRNPMYAYGDWVSVGETSNEGAFTDNPGMPDNWNNYYTQYLSEAAWGSYKVHGGQPAIIGNLAHYAEKDVDGQLFRFDQNNNGVIAYDWGALTGNDADAVSFHWRSGNQERAEGAYVYAGAKAAAEMYDFIGNTGKSAELNATASDIQEGILTQLWDDADQVFKHRHIGTDALNPWKEINNYYPFTAGVVPNEDKYKEALRLWQDDQEYPIFPFFTANQKDKAAAAAAGEPGSNNFSTINSTVTFRLFAKALRDYPSEYITPEMYKQLLYWVAWAQYYDGDTRYPDANEFWANWNPATKKIEYRSWIHHNILGNYNYTLIEDVAGLRPRLDDKIELSPIDIGWDHFTVNNVNYHDQDLTIVWDKPGDGTAHYGDAPEGYSVFIDGERAFTADKLVPLEWDPATGKVTFPSGEGTALYEQTMSDLKEAKDVQLTETRIVDMFQKAGVDLKTETAGLANLARENGVQTSASFTASGTDKSDAVDGFTISGTSKPREAAFTPPIWGTKGSPNASDSYEIDFGKPTTFDDVKLYFFNDRSASGGYSEPSMYRIEVYDGSGWVNVEKQFKTPTIPQANLNEVQFPEVTASKMRVTVTHKGANKTGLKEVQVYSTGIVPPVPVNEKPEVTAQIDGGPKLPLQAKLLGSATDDGLPNGTVDVTWSLVDGPGNVAFTDAHASNTTATFTAAGQYKLKFEATDGELTGSAQLDVTVDPLPSEVNVATSGVPTTSFVSSWEVLGAVNDGLDWPNSNPANGTAAGGIPRYGNWSQQGTQWVEYTWSEPVKIGKSSVQWFDDNGGVKVPKSWSLQYWNGTELVNVENPSEYGLTKNGYNTVEFKPVTTTKLRIQMVSNGASTGMLEWKVFAIAPVSVQQSKVPTLVGVQPKLPAKVELTYADGSVLNSAVNWFPIPDEQLQNPGSSFQVTGLVNGSPIAAEATVYVRVTDAVQVTNITDVNVTTQVGAMPVLPGFADVLYNDGSWDNVSNAITWDAIDPALINKAGNFIVEGTIAATTTKVKAYVTVAAGAISSIKPVDVATSAGIAPVLPEQVTVVYPDASEGTASVVWEAIASSQYAQPGTFTVNGTVVGTSLKAVATVTVAEASELPRGTLTGPDEVSSGETFDVTFGLSDVDHSVLAQDITFSYDSDKLSYVGVDEELLNENFKLVGEEDGEGEVRLILANIAGADANVNGGLLKLTFQAKDSESLGVANISASQIVTANAEGAETQLAAAVYDVRVNGVNKASLLALIAEAQQVHDAAVEGTKAGQYPAGAKAALQAAIDQSKAIAATTGASQAVVEQAVADLNEALQTFKALVIKPRPGDVSGDEKVTVGDLGIVAAAYGKTNADPHWEQIKKSDINGDGVIDILDLAALARLILG</sequence>
<dbReference type="InterPro" id="IPR013783">
    <property type="entry name" value="Ig-like_fold"/>
</dbReference>
<evidence type="ECO:0008006" key="5">
    <source>
        <dbReference type="Google" id="ProtNLM"/>
    </source>
</evidence>
<dbReference type="SUPFAM" id="SSF48208">
    <property type="entry name" value="Six-hairpin glycosidases"/>
    <property type="match status" value="1"/>
</dbReference>
<comment type="caution">
    <text evidence="3">The sequence shown here is derived from an EMBL/GenBank/DDBJ whole genome shotgun (WGS) entry which is preliminary data.</text>
</comment>
<dbReference type="CDD" id="cd08547">
    <property type="entry name" value="Type_II_cohesin"/>
    <property type="match status" value="1"/>
</dbReference>
<dbReference type="SUPFAM" id="SSF49384">
    <property type="entry name" value="Carbohydrate-binding domain"/>
    <property type="match status" value="1"/>
</dbReference>
<protein>
    <recommendedName>
        <fullName evidence="5">Dockerin domain-containing protein</fullName>
    </recommendedName>
</protein>
<dbReference type="InterPro" id="IPR002105">
    <property type="entry name" value="Dockerin_1_rpt"/>
</dbReference>
<dbReference type="Gene3D" id="2.60.40.10">
    <property type="entry name" value="Immunoglobulins"/>
    <property type="match status" value="1"/>
</dbReference>
<dbReference type="InterPro" id="IPR016134">
    <property type="entry name" value="Dockerin_dom"/>
</dbReference>
<gene>
    <name evidence="3" type="ORF">FHS18_006288</name>
</gene>
<dbReference type="Gene3D" id="1.50.10.10">
    <property type="match status" value="1"/>
</dbReference>
<evidence type="ECO:0000313" key="3">
    <source>
        <dbReference type="EMBL" id="MBB3114170.1"/>
    </source>
</evidence>
<dbReference type="Proteomes" id="UP000570361">
    <property type="component" value="Unassembled WGS sequence"/>
</dbReference>
<dbReference type="PROSITE" id="PS00018">
    <property type="entry name" value="EF_HAND_1"/>
    <property type="match status" value="1"/>
</dbReference>
<dbReference type="Gene3D" id="1.10.1330.10">
    <property type="entry name" value="Dockerin domain"/>
    <property type="match status" value="1"/>
</dbReference>
<feature type="domain" description="Dockerin" evidence="2">
    <location>
        <begin position="1674"/>
        <end position="1736"/>
    </location>
</feature>
<name>A0A7W5B4C4_9BACL</name>
<dbReference type="InterPro" id="IPR008979">
    <property type="entry name" value="Galactose-bd-like_sf"/>
</dbReference>
<proteinExistence type="predicted"/>
<dbReference type="EMBL" id="JACHXK010000027">
    <property type="protein sequence ID" value="MBB3114170.1"/>
    <property type="molecule type" value="Genomic_DNA"/>
</dbReference>
<reference evidence="3 4" key="1">
    <citation type="submission" date="2020-08" db="EMBL/GenBank/DDBJ databases">
        <title>Genomic Encyclopedia of Type Strains, Phase III (KMG-III): the genomes of soil and plant-associated and newly described type strains.</title>
        <authorList>
            <person name="Whitman W."/>
        </authorList>
    </citation>
    <scope>NUCLEOTIDE SEQUENCE [LARGE SCALE GENOMIC DNA]</scope>
    <source>
        <strain evidence="3 4">CECT 5862</strain>
    </source>
</reference>
<feature type="domain" description="F5/8 type C" evidence="1">
    <location>
        <begin position="819"/>
        <end position="975"/>
    </location>
</feature>
<dbReference type="PROSITE" id="PS51766">
    <property type="entry name" value="DOCKERIN"/>
    <property type="match status" value="1"/>
</dbReference>
<dbReference type="CDD" id="cd14254">
    <property type="entry name" value="Dockerin_II"/>
    <property type="match status" value="1"/>
</dbReference>
<dbReference type="InterPro" id="IPR008928">
    <property type="entry name" value="6-hairpin_glycosidase_sf"/>
</dbReference>
<dbReference type="SMART" id="SM00089">
    <property type="entry name" value="PKD"/>
    <property type="match status" value="1"/>
</dbReference>
<dbReference type="GO" id="GO:0030246">
    <property type="term" value="F:carbohydrate binding"/>
    <property type="evidence" value="ECO:0007669"/>
    <property type="project" value="InterPro"/>
</dbReference>